<evidence type="ECO:0000313" key="2">
    <source>
        <dbReference type="EMBL" id="EIJ37110.1"/>
    </source>
</evidence>
<feature type="region of interest" description="Disordered" evidence="1">
    <location>
        <begin position="27"/>
        <end position="56"/>
    </location>
</feature>
<reference evidence="2 3" key="1">
    <citation type="submission" date="2012-02" db="EMBL/GenBank/DDBJ databases">
        <title>Improved High-Quality Draft genome of Joostella marina DSM 19592.</title>
        <authorList>
            <consortium name="US DOE Joint Genome Institute (JGI-PGF)"/>
            <person name="Lucas S."/>
            <person name="Copeland A."/>
            <person name="Lapidus A."/>
            <person name="Bruce D."/>
            <person name="Goodwin L."/>
            <person name="Pitluck S."/>
            <person name="Peters L."/>
            <person name="Chertkov O."/>
            <person name="Ovchinnikova G."/>
            <person name="Kyrpides N."/>
            <person name="Mavromatis K."/>
            <person name="Detter J.C."/>
            <person name="Han C."/>
            <person name="Land M."/>
            <person name="Hauser L."/>
            <person name="Markowitz V."/>
            <person name="Cheng J.-F."/>
            <person name="Hugenholtz P."/>
            <person name="Woyke T."/>
            <person name="Wu D."/>
            <person name="Tindall B."/>
            <person name="Brambilla E."/>
            <person name="Klenk H.-P."/>
            <person name="Eisen J.A."/>
        </authorList>
    </citation>
    <scope>NUCLEOTIDE SEQUENCE [LARGE SCALE GENOMIC DNA]</scope>
    <source>
        <strain evidence="2 3">DSM 19592</strain>
    </source>
</reference>
<keyword evidence="3" id="KW-1185">Reference proteome</keyword>
<organism evidence="2 3">
    <name type="scientific">Galbibacter orientalis DSM 19592</name>
    <dbReference type="NCBI Taxonomy" id="926559"/>
    <lineage>
        <taxon>Bacteria</taxon>
        <taxon>Pseudomonadati</taxon>
        <taxon>Bacteroidota</taxon>
        <taxon>Flavobacteriia</taxon>
        <taxon>Flavobacteriales</taxon>
        <taxon>Flavobacteriaceae</taxon>
        <taxon>Galbibacter</taxon>
    </lineage>
</organism>
<dbReference type="STRING" id="926559.JoomaDRAFT_0048"/>
<evidence type="ECO:0000313" key="3">
    <source>
        <dbReference type="Proteomes" id="UP000004690"/>
    </source>
</evidence>
<dbReference type="EMBL" id="JH651380">
    <property type="protein sequence ID" value="EIJ37110.1"/>
    <property type="molecule type" value="Genomic_DNA"/>
</dbReference>
<feature type="compositionally biased region" description="Polar residues" evidence="1">
    <location>
        <begin position="28"/>
        <end position="41"/>
    </location>
</feature>
<dbReference type="RefSeq" id="WP_008615745.1">
    <property type="nucleotide sequence ID" value="NZ_JH651380.1"/>
</dbReference>
<gene>
    <name evidence="2" type="ORF">JoomaDRAFT_0048</name>
</gene>
<evidence type="ECO:0000256" key="1">
    <source>
        <dbReference type="SAM" id="MobiDB-lite"/>
    </source>
</evidence>
<dbReference type="AlphaFoldDB" id="I3C0G7"/>
<sequence length="56" mass="6308">MKTFKNLLCVTFLILIAYSCEPEELPDNSISENQKITASTGDQDDEVVERKENDGD</sequence>
<proteinExistence type="predicted"/>
<dbReference type="Proteomes" id="UP000004690">
    <property type="component" value="Unassembled WGS sequence"/>
</dbReference>
<name>I3C0G7_9FLAO</name>
<dbReference type="HOGENOM" id="CLU_3008242_0_0_10"/>
<protein>
    <submittedName>
        <fullName evidence="2">Uncharacterized protein</fullName>
    </submittedName>
</protein>
<dbReference type="PROSITE" id="PS51257">
    <property type="entry name" value="PROKAR_LIPOPROTEIN"/>
    <property type="match status" value="1"/>
</dbReference>
<accession>I3C0G7</accession>